<feature type="region of interest" description="Disordered" evidence="5">
    <location>
        <begin position="1"/>
        <end position="102"/>
    </location>
</feature>
<evidence type="ECO:0000256" key="6">
    <source>
        <dbReference type="SAM" id="Phobius"/>
    </source>
</evidence>
<evidence type="ECO:0000256" key="4">
    <source>
        <dbReference type="ARBA" id="ARBA00023136"/>
    </source>
</evidence>
<keyword evidence="2 6" id="KW-0812">Transmembrane</keyword>
<feature type="compositionally biased region" description="Acidic residues" evidence="5">
    <location>
        <begin position="560"/>
        <end position="574"/>
    </location>
</feature>
<comment type="subcellular location">
    <subcellularLocation>
        <location evidence="1">Membrane</location>
        <topology evidence="1">Multi-pass membrane protein</topology>
    </subcellularLocation>
</comment>
<dbReference type="FunFam" id="1.20.1250.20:FF:000088">
    <property type="entry name" value="MFS multidrug transporter, putative"/>
    <property type="match status" value="1"/>
</dbReference>
<feature type="transmembrane region" description="Helical" evidence="6">
    <location>
        <begin position="242"/>
        <end position="260"/>
    </location>
</feature>
<dbReference type="PANTHER" id="PTHR23502">
    <property type="entry name" value="MAJOR FACILITATOR SUPERFAMILY"/>
    <property type="match status" value="1"/>
</dbReference>
<comment type="caution">
    <text evidence="8">The sequence shown here is derived from an EMBL/GenBank/DDBJ whole genome shotgun (WGS) entry which is preliminary data.</text>
</comment>
<organism evidence="8 9">
    <name type="scientific">Tilletia indica</name>
    <dbReference type="NCBI Taxonomy" id="43049"/>
    <lineage>
        <taxon>Eukaryota</taxon>
        <taxon>Fungi</taxon>
        <taxon>Dikarya</taxon>
        <taxon>Basidiomycota</taxon>
        <taxon>Ustilaginomycotina</taxon>
        <taxon>Exobasidiomycetes</taxon>
        <taxon>Tilletiales</taxon>
        <taxon>Tilletiaceae</taxon>
        <taxon>Tilletia</taxon>
    </lineage>
</organism>
<feature type="compositionally biased region" description="Basic residues" evidence="5">
    <location>
        <begin position="91"/>
        <end position="100"/>
    </location>
</feature>
<keyword evidence="3 6" id="KW-1133">Transmembrane helix</keyword>
<evidence type="ECO:0000313" key="8">
    <source>
        <dbReference type="EMBL" id="KAE8250816.1"/>
    </source>
</evidence>
<evidence type="ECO:0000256" key="3">
    <source>
        <dbReference type="ARBA" id="ARBA00022989"/>
    </source>
</evidence>
<dbReference type="Proteomes" id="UP000077521">
    <property type="component" value="Unassembled WGS sequence"/>
</dbReference>
<feature type="compositionally biased region" description="Acidic residues" evidence="5">
    <location>
        <begin position="75"/>
        <end position="84"/>
    </location>
</feature>
<dbReference type="Pfam" id="PF07690">
    <property type="entry name" value="MFS_1"/>
    <property type="match status" value="1"/>
</dbReference>
<sequence>MPSKAHRKSSSGRGSRFDAVKADLNPSPGGGVSPEESGTEDDQTSGQQAYFGSSSSSDDKKGKKSGQSSGAVEPSDADEGEEQQDSAQAKAAKKEKKRRQRDVERCLAKNMPEWRKWVILSVIMLIQISMNFNTSAYSSGAKGIAEEFNVTEQVARIGQALFLIFYAIGSLLWAPWSEELGRKWVLQLSLFLVNVFQLPVALAPNFTSILVGRFFGGLFSAGGSVTIGTMSDLWSDEDQGPAVIAIVFASVLGAALGPIPCNALAESAGWRWTIWLQLILGVAAQVAHLFLVPETRSTILMGREIERREREGISVEGVDKPDRMEFTMKNIFVIWYRPFEMLIREPIVLCLSLLSGYSDALIFTALEAFNLVYKQWGFTPAQIGAAYVPIIIGYTIAALSYLYPYYRFKRLVKEGKTVSPEFRLWWLLFLAPLLSIGLFGFAWTSWPRVHWIFPMLFTVLIGIANYAIYLSSIDYCICAYGAYSSSATAGNAFARDGIAGAATMYATPLYEKLGYQWASTFLAFVALAAIIPVYVFYHYGKRIRLASPFAQELAKKKEDDADGEKDDDEEQTDA</sequence>
<feature type="transmembrane region" description="Helical" evidence="6">
    <location>
        <begin position="449"/>
        <end position="468"/>
    </location>
</feature>
<feature type="transmembrane region" description="Helical" evidence="6">
    <location>
        <begin position="184"/>
        <end position="203"/>
    </location>
</feature>
<feature type="transmembrane region" description="Helical" evidence="6">
    <location>
        <begin position="117"/>
        <end position="137"/>
    </location>
</feature>
<accession>A0A177TEG7</accession>
<feature type="domain" description="Major facilitator superfamily (MFS) profile" evidence="7">
    <location>
        <begin position="119"/>
        <end position="543"/>
    </location>
</feature>
<evidence type="ECO:0000256" key="2">
    <source>
        <dbReference type="ARBA" id="ARBA00022692"/>
    </source>
</evidence>
<evidence type="ECO:0000256" key="1">
    <source>
        <dbReference type="ARBA" id="ARBA00004141"/>
    </source>
</evidence>
<feature type="transmembrane region" description="Helical" evidence="6">
    <location>
        <begin position="347"/>
        <end position="366"/>
    </location>
</feature>
<dbReference type="PROSITE" id="PS50850">
    <property type="entry name" value="MFS"/>
    <property type="match status" value="1"/>
</dbReference>
<feature type="compositionally biased region" description="Basic residues" evidence="5">
    <location>
        <begin position="1"/>
        <end position="10"/>
    </location>
</feature>
<dbReference type="InterPro" id="IPR011701">
    <property type="entry name" value="MFS"/>
</dbReference>
<dbReference type="SUPFAM" id="SSF103473">
    <property type="entry name" value="MFS general substrate transporter"/>
    <property type="match status" value="1"/>
</dbReference>
<proteinExistence type="predicted"/>
<dbReference type="Gene3D" id="1.20.1250.20">
    <property type="entry name" value="MFS general substrate transporter like domains"/>
    <property type="match status" value="1"/>
</dbReference>
<reference evidence="8" key="2">
    <citation type="journal article" date="2019" name="IMA Fungus">
        <title>Genome sequencing and comparison of five Tilletia species to identify candidate genes for the detection of regulated species infecting wheat.</title>
        <authorList>
            <person name="Nguyen H.D.T."/>
            <person name="Sultana T."/>
            <person name="Kesanakurti P."/>
            <person name="Hambleton S."/>
        </authorList>
    </citation>
    <scope>NUCLEOTIDE SEQUENCE</scope>
    <source>
        <strain evidence="8">DAOMC 236416</strain>
    </source>
</reference>
<feature type="transmembrane region" description="Helical" evidence="6">
    <location>
        <begin position="475"/>
        <end position="494"/>
    </location>
</feature>
<feature type="transmembrane region" description="Helical" evidence="6">
    <location>
        <begin position="514"/>
        <end position="537"/>
    </location>
</feature>
<protein>
    <recommendedName>
        <fullName evidence="7">Major facilitator superfamily (MFS) profile domain-containing protein</fullName>
    </recommendedName>
</protein>
<dbReference type="PANTHER" id="PTHR23502:SF3">
    <property type="entry name" value="MAJOR FACILITATOR SUPERFAMILY (MFS) PROFILE DOMAIN-CONTAINING PROTEIN-RELATED"/>
    <property type="match status" value="1"/>
</dbReference>
<dbReference type="GO" id="GO:0022857">
    <property type="term" value="F:transmembrane transporter activity"/>
    <property type="evidence" value="ECO:0007669"/>
    <property type="project" value="InterPro"/>
</dbReference>
<keyword evidence="4 6" id="KW-0472">Membrane</keyword>
<evidence type="ECO:0000313" key="9">
    <source>
        <dbReference type="Proteomes" id="UP000077521"/>
    </source>
</evidence>
<feature type="transmembrane region" description="Helical" evidence="6">
    <location>
        <begin position="386"/>
        <end position="403"/>
    </location>
</feature>
<evidence type="ECO:0000259" key="7">
    <source>
        <dbReference type="PROSITE" id="PS50850"/>
    </source>
</evidence>
<feature type="transmembrane region" description="Helical" evidence="6">
    <location>
        <begin position="424"/>
        <end position="443"/>
    </location>
</feature>
<reference evidence="8" key="1">
    <citation type="submission" date="2016-04" db="EMBL/GenBank/DDBJ databases">
        <authorList>
            <person name="Nguyen H.D."/>
            <person name="Samba Siva P."/>
            <person name="Cullis J."/>
            <person name="Levesque C.A."/>
            <person name="Hambleton S."/>
        </authorList>
    </citation>
    <scope>NUCLEOTIDE SEQUENCE</scope>
    <source>
        <strain evidence="8">DAOMC 236416</strain>
    </source>
</reference>
<keyword evidence="9" id="KW-1185">Reference proteome</keyword>
<feature type="transmembrane region" description="Helical" evidence="6">
    <location>
        <begin position="157"/>
        <end position="177"/>
    </location>
</feature>
<dbReference type="GO" id="GO:0005886">
    <property type="term" value="C:plasma membrane"/>
    <property type="evidence" value="ECO:0007669"/>
    <property type="project" value="TreeGrafter"/>
</dbReference>
<gene>
    <name evidence="8" type="ORF">A4X13_0g4356</name>
</gene>
<dbReference type="InterPro" id="IPR020846">
    <property type="entry name" value="MFS_dom"/>
</dbReference>
<name>A0A177TEG7_9BASI</name>
<dbReference type="AlphaFoldDB" id="A0A177TEG7"/>
<dbReference type="EMBL" id="LWDF02000283">
    <property type="protein sequence ID" value="KAE8250816.1"/>
    <property type="molecule type" value="Genomic_DNA"/>
</dbReference>
<dbReference type="InterPro" id="IPR036259">
    <property type="entry name" value="MFS_trans_sf"/>
</dbReference>
<dbReference type="CDD" id="cd17323">
    <property type="entry name" value="MFS_Tpo1_MDR_like"/>
    <property type="match status" value="1"/>
</dbReference>
<evidence type="ECO:0000256" key="5">
    <source>
        <dbReference type="SAM" id="MobiDB-lite"/>
    </source>
</evidence>
<feature type="region of interest" description="Disordered" evidence="5">
    <location>
        <begin position="555"/>
        <end position="574"/>
    </location>
</feature>